<dbReference type="Proteomes" id="UP001596132">
    <property type="component" value="Unassembled WGS sequence"/>
</dbReference>
<sequence>MAVFAVITSNASDKLGSIIPAKLEPQDFHKVDERTWFVKAPGTIVTPKELSDFLGISQGGVGHALIFHITTYWGYHAKETWDWLSVKGV</sequence>
<gene>
    <name evidence="1" type="ORF">ACFPVW_16295</name>
</gene>
<reference evidence="2" key="1">
    <citation type="journal article" date="2019" name="Int. J. Syst. Evol. Microbiol.">
        <title>The Global Catalogue of Microorganisms (GCM) 10K type strain sequencing project: providing services to taxonomists for standard genome sequencing and annotation.</title>
        <authorList>
            <consortium name="The Broad Institute Genomics Platform"/>
            <consortium name="The Broad Institute Genome Sequencing Center for Infectious Disease"/>
            <person name="Wu L."/>
            <person name="Ma J."/>
        </authorList>
    </citation>
    <scope>NUCLEOTIDE SEQUENCE [LARGE SCALE GENOMIC DNA]</scope>
    <source>
        <strain evidence="2">KCTC 15012</strain>
    </source>
</reference>
<name>A0ABW0YF28_9GAMM</name>
<organism evidence="1 2">
    <name type="scientific">Aeromonas eucrenophila</name>
    <dbReference type="NCBI Taxonomy" id="649"/>
    <lineage>
        <taxon>Bacteria</taxon>
        <taxon>Pseudomonadati</taxon>
        <taxon>Pseudomonadota</taxon>
        <taxon>Gammaproteobacteria</taxon>
        <taxon>Aeromonadales</taxon>
        <taxon>Aeromonadaceae</taxon>
        <taxon>Aeromonas</taxon>
    </lineage>
</organism>
<dbReference type="EMBL" id="JBHSPP010000017">
    <property type="protein sequence ID" value="MFC5707577.1"/>
    <property type="molecule type" value="Genomic_DNA"/>
</dbReference>
<comment type="caution">
    <text evidence="1">The sequence shown here is derived from an EMBL/GenBank/DDBJ whole genome shotgun (WGS) entry which is preliminary data.</text>
</comment>
<evidence type="ECO:0000313" key="1">
    <source>
        <dbReference type="EMBL" id="MFC5707577.1"/>
    </source>
</evidence>
<proteinExistence type="predicted"/>
<dbReference type="RefSeq" id="WP_042642182.1">
    <property type="nucleotide sequence ID" value="NZ_CDDF01000011.1"/>
</dbReference>
<protein>
    <submittedName>
        <fullName evidence="1">Uncharacterized protein</fullName>
    </submittedName>
</protein>
<evidence type="ECO:0000313" key="2">
    <source>
        <dbReference type="Proteomes" id="UP001596132"/>
    </source>
</evidence>
<keyword evidence="2" id="KW-1185">Reference proteome</keyword>
<accession>A0ABW0YF28</accession>